<dbReference type="EMBL" id="FTOA01000006">
    <property type="protein sequence ID" value="SIT06135.1"/>
    <property type="molecule type" value="Genomic_DNA"/>
</dbReference>
<reference evidence="1 2" key="1">
    <citation type="submission" date="2017-01" db="EMBL/GenBank/DDBJ databases">
        <authorList>
            <person name="Mah S.A."/>
            <person name="Swanson W.J."/>
            <person name="Moy G.W."/>
            <person name="Vacquier V.D."/>
        </authorList>
    </citation>
    <scope>NUCLEOTIDE SEQUENCE [LARGE SCALE GENOMIC DNA]</scope>
    <source>
        <strain evidence="1 2">DSM 11589</strain>
    </source>
</reference>
<organism evidence="1 2">
    <name type="scientific">Insolitispirillum peregrinum</name>
    <dbReference type="NCBI Taxonomy" id="80876"/>
    <lineage>
        <taxon>Bacteria</taxon>
        <taxon>Pseudomonadati</taxon>
        <taxon>Pseudomonadota</taxon>
        <taxon>Alphaproteobacteria</taxon>
        <taxon>Rhodospirillales</taxon>
        <taxon>Novispirillaceae</taxon>
        <taxon>Insolitispirillum</taxon>
    </lineage>
</organism>
<protein>
    <submittedName>
        <fullName evidence="1">Uncharacterized protein</fullName>
    </submittedName>
</protein>
<dbReference type="STRING" id="80876.SAMN05421779_106100"/>
<keyword evidence="2" id="KW-1185">Reference proteome</keyword>
<sequence length="32" mass="3674">MTFRCISSSMIATKLSCILLEGRSRVSFHENR</sequence>
<name>A0A1N7P664_9PROT</name>
<evidence type="ECO:0000313" key="2">
    <source>
        <dbReference type="Proteomes" id="UP000185678"/>
    </source>
</evidence>
<evidence type="ECO:0000313" key="1">
    <source>
        <dbReference type="EMBL" id="SIT06135.1"/>
    </source>
</evidence>
<proteinExistence type="predicted"/>
<gene>
    <name evidence="1" type="ORF">SAMN05421779_106100</name>
</gene>
<dbReference type="AlphaFoldDB" id="A0A1N7P664"/>
<dbReference type="Proteomes" id="UP000185678">
    <property type="component" value="Unassembled WGS sequence"/>
</dbReference>
<accession>A0A1N7P664</accession>